<protein>
    <recommendedName>
        <fullName evidence="1">Methyltransferase type 11 domain-containing protein</fullName>
    </recommendedName>
</protein>
<organism evidence="2 3">
    <name type="scientific">Chlorogloeopsis fritschii PCC 6912</name>
    <dbReference type="NCBI Taxonomy" id="211165"/>
    <lineage>
        <taxon>Bacteria</taxon>
        <taxon>Bacillati</taxon>
        <taxon>Cyanobacteriota</taxon>
        <taxon>Cyanophyceae</taxon>
        <taxon>Nostocales</taxon>
        <taxon>Chlorogloeopsidaceae</taxon>
        <taxon>Chlorogloeopsis</taxon>
    </lineage>
</organism>
<dbReference type="SUPFAM" id="SSF53335">
    <property type="entry name" value="S-adenosyl-L-methionine-dependent methyltransferases"/>
    <property type="match status" value="1"/>
</dbReference>
<dbReference type="EMBL" id="RSCJ01000021">
    <property type="protein sequence ID" value="RUR76296.1"/>
    <property type="molecule type" value="Genomic_DNA"/>
</dbReference>
<dbReference type="InterPro" id="IPR013216">
    <property type="entry name" value="Methyltransf_11"/>
</dbReference>
<dbReference type="Proteomes" id="UP000268857">
    <property type="component" value="Unassembled WGS sequence"/>
</dbReference>
<dbReference type="STRING" id="211165.GCA_000317285_03530"/>
<name>A0A433N4N6_CHLFR</name>
<feature type="domain" description="Methyltransferase type 11" evidence="1">
    <location>
        <begin position="157"/>
        <end position="205"/>
    </location>
</feature>
<keyword evidence="3" id="KW-1185">Reference proteome</keyword>
<dbReference type="CDD" id="cd02440">
    <property type="entry name" value="AdoMet_MTases"/>
    <property type="match status" value="1"/>
</dbReference>
<dbReference type="RefSeq" id="WP_016875907.1">
    <property type="nucleotide sequence ID" value="NZ_AJLN01000094.1"/>
</dbReference>
<dbReference type="Gene3D" id="2.20.25.10">
    <property type="match status" value="1"/>
</dbReference>
<dbReference type="GO" id="GO:0008757">
    <property type="term" value="F:S-adenosylmethionine-dependent methyltransferase activity"/>
    <property type="evidence" value="ECO:0007669"/>
    <property type="project" value="InterPro"/>
</dbReference>
<evidence type="ECO:0000259" key="1">
    <source>
        <dbReference type="Pfam" id="PF08241"/>
    </source>
</evidence>
<evidence type="ECO:0000313" key="3">
    <source>
        <dbReference type="Proteomes" id="UP000268857"/>
    </source>
</evidence>
<dbReference type="Gene3D" id="3.40.50.150">
    <property type="entry name" value="Vaccinia Virus protein VP39"/>
    <property type="match status" value="1"/>
</dbReference>
<dbReference type="AlphaFoldDB" id="A0A433N4N6"/>
<sequence length="327" mass="37132">MQSQINQSKLKLSPIVQSMLRCPICNSELELRSGDSHCINPQCQALFPIKNGIPILIDENASIFSIDDLVKERNLFFDLSPKNKFVETLKKLVPSISLNIKAKSNYEHFHKQLHMRCIHPKVLVIGGSILGKGIEKLVANQDIEIVETDVSFGSRTTLICDAHSIPFADHSFDGVIIQAVLEHVVDPWRCVEEIYRVLKDDGLVYAETPFMQQVHGGCYDFTRFTHLGHRRLFRKFEEIESGSTAGPGMALAWSYYYLLLSFTTSKFLRKLMGLFAIMTAFPLKYLDYFLIHRPTALDAASGYYFIGKKSQKILSDKELIKLYQGAC</sequence>
<comment type="caution">
    <text evidence="2">The sequence shown here is derived from an EMBL/GenBank/DDBJ whole genome shotgun (WGS) entry which is preliminary data.</text>
</comment>
<proteinExistence type="predicted"/>
<dbReference type="OrthoDB" id="421066at2"/>
<dbReference type="SUPFAM" id="SSF158997">
    <property type="entry name" value="Trm112p-like"/>
    <property type="match status" value="1"/>
</dbReference>
<reference evidence="2 3" key="1">
    <citation type="journal article" date="2019" name="Genome Biol. Evol.">
        <title>Day and night: Metabolic profiles and evolutionary relationships of six axenic non-marine cyanobacteria.</title>
        <authorList>
            <person name="Will S.E."/>
            <person name="Henke P."/>
            <person name="Boedeker C."/>
            <person name="Huang S."/>
            <person name="Brinkmann H."/>
            <person name="Rohde M."/>
            <person name="Jarek M."/>
            <person name="Friedl T."/>
            <person name="Seufert S."/>
            <person name="Schumacher M."/>
            <person name="Overmann J."/>
            <person name="Neumann-Schaal M."/>
            <person name="Petersen J."/>
        </authorList>
    </citation>
    <scope>NUCLEOTIDE SEQUENCE [LARGE SCALE GENOMIC DNA]</scope>
    <source>
        <strain evidence="2 3">PCC 6912</strain>
    </source>
</reference>
<accession>A0A433N4N6</accession>
<dbReference type="Pfam" id="PF08241">
    <property type="entry name" value="Methyltransf_11"/>
    <property type="match status" value="1"/>
</dbReference>
<gene>
    <name evidence="2" type="ORF">PCC6912_44680</name>
</gene>
<evidence type="ECO:0000313" key="2">
    <source>
        <dbReference type="EMBL" id="RUR76296.1"/>
    </source>
</evidence>
<dbReference type="InterPro" id="IPR029063">
    <property type="entry name" value="SAM-dependent_MTases_sf"/>
</dbReference>